<dbReference type="PROSITE" id="PS50195">
    <property type="entry name" value="PX"/>
    <property type="match status" value="1"/>
</dbReference>
<reference evidence="5" key="1">
    <citation type="submission" date="2021-01" db="EMBL/GenBank/DDBJ databases">
        <authorList>
            <person name="Kaushik A."/>
        </authorList>
    </citation>
    <scope>NUCLEOTIDE SEQUENCE</scope>
    <source>
        <strain evidence="5">AG4-RS23</strain>
    </source>
</reference>
<dbReference type="Pfam" id="PF00018">
    <property type="entry name" value="SH3_1"/>
    <property type="match status" value="1"/>
</dbReference>
<dbReference type="EMBL" id="CAJMWY010003080">
    <property type="protein sequence ID" value="CAE6498616.1"/>
    <property type="molecule type" value="Genomic_DNA"/>
</dbReference>
<keyword evidence="1 2" id="KW-0728">SH3 domain</keyword>
<dbReference type="InterPro" id="IPR036028">
    <property type="entry name" value="SH3-like_dom_sf"/>
</dbReference>
<evidence type="ECO:0000259" key="4">
    <source>
        <dbReference type="PROSITE" id="PS50195"/>
    </source>
</evidence>
<dbReference type="InterPro" id="IPR019497">
    <property type="entry name" value="Sorting_nexin_WASP-bd-dom"/>
</dbReference>
<organism evidence="5 6">
    <name type="scientific">Rhizoctonia solani</name>
    <dbReference type="NCBI Taxonomy" id="456999"/>
    <lineage>
        <taxon>Eukaryota</taxon>
        <taxon>Fungi</taxon>
        <taxon>Dikarya</taxon>
        <taxon>Basidiomycota</taxon>
        <taxon>Agaricomycotina</taxon>
        <taxon>Agaricomycetes</taxon>
        <taxon>Cantharellales</taxon>
        <taxon>Ceratobasidiaceae</taxon>
        <taxon>Rhizoctonia</taxon>
    </lineage>
</organism>
<comment type="caution">
    <text evidence="5">The sequence shown here is derived from an EMBL/GenBank/DDBJ whole genome shotgun (WGS) entry which is preliminary data.</text>
</comment>
<evidence type="ECO:0008006" key="7">
    <source>
        <dbReference type="Google" id="ProtNLM"/>
    </source>
</evidence>
<name>A0A8H3CSY3_9AGAM</name>
<dbReference type="Gene3D" id="1.20.1270.60">
    <property type="entry name" value="Arfaptin homology (AH) domain/BAR domain"/>
    <property type="match status" value="1"/>
</dbReference>
<dbReference type="SUPFAM" id="SSF64268">
    <property type="entry name" value="PX domain"/>
    <property type="match status" value="1"/>
</dbReference>
<dbReference type="InterPro" id="IPR001683">
    <property type="entry name" value="PX_dom"/>
</dbReference>
<dbReference type="GO" id="GO:0035091">
    <property type="term" value="F:phosphatidylinositol binding"/>
    <property type="evidence" value="ECO:0007669"/>
    <property type="project" value="InterPro"/>
</dbReference>
<dbReference type="SMART" id="SM00326">
    <property type="entry name" value="SH3"/>
    <property type="match status" value="1"/>
</dbReference>
<dbReference type="Gene3D" id="2.30.30.40">
    <property type="entry name" value="SH3 Domains"/>
    <property type="match status" value="1"/>
</dbReference>
<dbReference type="Pfam" id="PF00787">
    <property type="entry name" value="PX"/>
    <property type="match status" value="1"/>
</dbReference>
<dbReference type="PANTHER" id="PTHR45827">
    <property type="entry name" value="SORTING NEXIN"/>
    <property type="match status" value="1"/>
</dbReference>
<dbReference type="GO" id="GO:0016197">
    <property type="term" value="P:endosomal transport"/>
    <property type="evidence" value="ECO:0007669"/>
    <property type="project" value="TreeGrafter"/>
</dbReference>
<dbReference type="Pfam" id="PF10456">
    <property type="entry name" value="BAR_3_WASP_bdg"/>
    <property type="match status" value="1"/>
</dbReference>
<feature type="domain" description="PX" evidence="4">
    <location>
        <begin position="262"/>
        <end position="380"/>
    </location>
</feature>
<evidence type="ECO:0000313" key="6">
    <source>
        <dbReference type="Proteomes" id="UP000663861"/>
    </source>
</evidence>
<sequence length="707" mass="79203">MMTSDLRVPLPDFDVGLNSSTAWKKHLSITDAPQPPSPVEDKPILARAIRDLLGNEDNRELGLKAGDNIEILNSKLSEEWALARKLDGDMGLIPHGCYVVIHDFPTSSAPTSPTHATFEGPIRMQSTGESIITSSLYTIRQSVLGGKSLNRFSHFVVTGAEEWILNGYDPPPPTRMQSTGESIITSSLYTIRQSVLGGKSLNRFSHFVVTGAEEWILNGYDPPPPTSKSHERFRTDVTVDGTDEEIGRHYVEANMTWKQKTPPFNVLVHSPEKHNSVTGAYTLYSVTSIFPSTDPTAEPTRITVHRRFSHFNFLHTALSRSLPGIALPPLPAKQYAGRFQGEFVEARRGDLEKWLQRVVRHPVVRYTEVVVFFLGCESDLEWKRRLPTYLSTLPAGPAFYASVFHPDFNLDVDDCATTIDRFDHHVKVFDERVGALRGVMGGFREARNVMACAQRELSLGFLGVVSEGPKHEYQEEEKEEKDKYLNDEGAWCWKDGCEECVHTTKAVQKMAECMQGVANLHEDSAKRTTLAIHDMMKDMSHPNVVYAPLVDTHKQALTRYRESESGDSPLVDTHKQALTRYRESESGDSTHETSSRCETVLHTTLAEFETYHTQRSEDLTRIATEYLDEEIALYEQVLVRLRAARQGFNEKTAGGRGVSIYEKHIGKPIVPSPVPQPTAHVYDPAPVRPVSTTVGMLIDGMGARKWS</sequence>
<accession>A0A8H3CSY3</accession>
<dbReference type="GO" id="GO:0097320">
    <property type="term" value="P:plasma membrane tubulation"/>
    <property type="evidence" value="ECO:0007669"/>
    <property type="project" value="TreeGrafter"/>
</dbReference>
<dbReference type="GO" id="GO:0005886">
    <property type="term" value="C:plasma membrane"/>
    <property type="evidence" value="ECO:0007669"/>
    <property type="project" value="TreeGrafter"/>
</dbReference>
<dbReference type="PROSITE" id="PS50002">
    <property type="entry name" value="SH3"/>
    <property type="match status" value="1"/>
</dbReference>
<dbReference type="CDD" id="cd00174">
    <property type="entry name" value="SH3"/>
    <property type="match status" value="1"/>
</dbReference>
<dbReference type="Proteomes" id="UP000663861">
    <property type="component" value="Unassembled WGS sequence"/>
</dbReference>
<dbReference type="AlphaFoldDB" id="A0A8H3CSY3"/>
<feature type="domain" description="SH3" evidence="3">
    <location>
        <begin position="41"/>
        <end position="103"/>
    </location>
</feature>
<gene>
    <name evidence="5" type="ORF">RDB_LOCUS119802</name>
</gene>
<dbReference type="InterPro" id="IPR027267">
    <property type="entry name" value="AH/BAR_dom_sf"/>
</dbReference>
<dbReference type="SUPFAM" id="SSF50044">
    <property type="entry name" value="SH3-domain"/>
    <property type="match status" value="1"/>
</dbReference>
<dbReference type="Gene3D" id="3.30.1520.10">
    <property type="entry name" value="Phox-like domain"/>
    <property type="match status" value="1"/>
</dbReference>
<dbReference type="GO" id="GO:0006897">
    <property type="term" value="P:endocytosis"/>
    <property type="evidence" value="ECO:0007669"/>
    <property type="project" value="TreeGrafter"/>
</dbReference>
<evidence type="ECO:0000256" key="1">
    <source>
        <dbReference type="ARBA" id="ARBA00022443"/>
    </source>
</evidence>
<dbReference type="SMART" id="SM00312">
    <property type="entry name" value="PX"/>
    <property type="match status" value="1"/>
</dbReference>
<evidence type="ECO:0000313" key="5">
    <source>
        <dbReference type="EMBL" id="CAE6498616.1"/>
    </source>
</evidence>
<dbReference type="InterPro" id="IPR036871">
    <property type="entry name" value="PX_dom_sf"/>
</dbReference>
<evidence type="ECO:0000259" key="3">
    <source>
        <dbReference type="PROSITE" id="PS50002"/>
    </source>
</evidence>
<evidence type="ECO:0000256" key="2">
    <source>
        <dbReference type="PROSITE-ProRule" id="PRU00192"/>
    </source>
</evidence>
<dbReference type="InterPro" id="IPR001452">
    <property type="entry name" value="SH3_domain"/>
</dbReference>
<proteinExistence type="predicted"/>
<protein>
    <recommendedName>
        <fullName evidence="7">Sorting nexin lst-4</fullName>
    </recommendedName>
</protein>
<dbReference type="GO" id="GO:0031410">
    <property type="term" value="C:cytoplasmic vesicle"/>
    <property type="evidence" value="ECO:0007669"/>
    <property type="project" value="TreeGrafter"/>
</dbReference>
<dbReference type="PANTHER" id="PTHR45827:SF1">
    <property type="entry name" value="SORTING NEXIN"/>
    <property type="match status" value="1"/>
</dbReference>